<dbReference type="EMBL" id="CP157947">
    <property type="protein sequence ID" value="XBS71045.1"/>
    <property type="molecule type" value="Genomic_DNA"/>
</dbReference>
<gene>
    <name evidence="2" type="primary">ybjM</name>
    <name evidence="2" type="ORF">ABK905_08615</name>
</gene>
<keyword evidence="1" id="KW-1133">Transmembrane helix</keyword>
<feature type="transmembrane region" description="Helical" evidence="1">
    <location>
        <begin position="91"/>
        <end position="109"/>
    </location>
</feature>
<dbReference type="GO" id="GO:0016020">
    <property type="term" value="C:membrane"/>
    <property type="evidence" value="ECO:0007669"/>
    <property type="project" value="InterPro"/>
</dbReference>
<organism evidence="2">
    <name type="scientific">Acerihabitans sp. KWT182</name>
    <dbReference type="NCBI Taxonomy" id="3157919"/>
    <lineage>
        <taxon>Bacteria</taxon>
        <taxon>Pseudomonadati</taxon>
        <taxon>Pseudomonadota</taxon>
        <taxon>Gammaproteobacteria</taxon>
        <taxon>Enterobacterales</taxon>
        <taxon>Pectobacteriaceae</taxon>
        <taxon>Acerihabitans</taxon>
    </lineage>
</organism>
<sequence length="141" mass="15647">MGRKMAMKRLRVGTISSAVLFLVVFASQESGFIVLNERHHGAALGFLLYLLPGVVGGLLSRGSKITCPLLGALLVSPLCLLLFNVSSTLHYSLWYQVTYLLSALFLVCLRRAGLLFRQRNIRASAFVVRRNDRPGRRVARS</sequence>
<feature type="transmembrane region" description="Helical" evidence="1">
    <location>
        <begin position="42"/>
        <end position="60"/>
    </location>
</feature>
<keyword evidence="1" id="KW-0812">Transmembrane</keyword>
<accession>A0AAU7QCR9</accession>
<reference evidence="2" key="1">
    <citation type="submission" date="2024-06" db="EMBL/GenBank/DDBJ databases">
        <authorList>
            <person name="Coelho C."/>
            <person name="Bento M."/>
            <person name="Garcia E."/>
            <person name="Camelo A."/>
            <person name="Brandao I."/>
            <person name="Espirito Santo C."/>
            <person name="Trovao J."/>
            <person name="Verissimo A."/>
            <person name="Costa J."/>
            <person name="Tiago I."/>
        </authorList>
    </citation>
    <scope>NUCLEOTIDE SEQUENCE</scope>
    <source>
        <strain evidence="2">KWT182</strain>
    </source>
</reference>
<name>A0AAU7QCR9_9GAMM</name>
<feature type="transmembrane region" description="Helical" evidence="1">
    <location>
        <begin position="67"/>
        <end position="85"/>
    </location>
</feature>
<dbReference type="AlphaFoldDB" id="A0AAU7QCR9"/>
<dbReference type="Pfam" id="PF11045">
    <property type="entry name" value="YbjM"/>
    <property type="match status" value="1"/>
</dbReference>
<dbReference type="InterPro" id="IPR020368">
    <property type="entry name" value="Uncharacterised_YbjM"/>
</dbReference>
<keyword evidence="1" id="KW-0472">Membrane</keyword>
<evidence type="ECO:0000256" key="1">
    <source>
        <dbReference type="SAM" id="Phobius"/>
    </source>
</evidence>
<evidence type="ECO:0000313" key="2">
    <source>
        <dbReference type="EMBL" id="XBS71045.1"/>
    </source>
</evidence>
<proteinExistence type="predicted"/>
<protein>
    <submittedName>
        <fullName evidence="2">Inner membrane protein YbjM</fullName>
    </submittedName>
</protein>